<dbReference type="RefSeq" id="WP_193905767.1">
    <property type="nucleotide sequence ID" value="NZ_JADEXG010000012.1"/>
</dbReference>
<keyword evidence="2" id="KW-0472">Membrane</keyword>
<accession>A0A8J7DB18</accession>
<proteinExistence type="predicted"/>
<keyword evidence="1" id="KW-0175">Coiled coil</keyword>
<organism evidence="3 4">
    <name type="scientific">Vasconcelosia minhoensis LEGE 07310</name>
    <dbReference type="NCBI Taxonomy" id="915328"/>
    <lineage>
        <taxon>Bacteria</taxon>
        <taxon>Bacillati</taxon>
        <taxon>Cyanobacteriota</taxon>
        <taxon>Cyanophyceae</taxon>
        <taxon>Nodosilineales</taxon>
        <taxon>Cymatolegaceae</taxon>
        <taxon>Vasconcelosia</taxon>
        <taxon>Vasconcelosia minhoensis</taxon>
    </lineage>
</organism>
<keyword evidence="2" id="KW-0812">Transmembrane</keyword>
<name>A0A8J7DB18_9CYAN</name>
<evidence type="ECO:0000313" key="3">
    <source>
        <dbReference type="EMBL" id="MBE9077107.1"/>
    </source>
</evidence>
<comment type="caution">
    <text evidence="3">The sequence shown here is derived from an EMBL/GenBank/DDBJ whole genome shotgun (WGS) entry which is preliminary data.</text>
</comment>
<evidence type="ECO:0000313" key="4">
    <source>
        <dbReference type="Proteomes" id="UP000636505"/>
    </source>
</evidence>
<feature type="coiled-coil region" evidence="1">
    <location>
        <begin position="51"/>
        <end position="85"/>
    </location>
</feature>
<dbReference type="Proteomes" id="UP000636505">
    <property type="component" value="Unassembled WGS sequence"/>
</dbReference>
<reference evidence="3" key="1">
    <citation type="submission" date="2020-10" db="EMBL/GenBank/DDBJ databases">
        <authorList>
            <person name="Castelo-Branco R."/>
            <person name="Eusebio N."/>
            <person name="Adriana R."/>
            <person name="Vieira A."/>
            <person name="Brugerolle De Fraissinette N."/>
            <person name="Rezende De Castro R."/>
            <person name="Schneider M.P."/>
            <person name="Vasconcelos V."/>
            <person name="Leao P.N."/>
        </authorList>
    </citation>
    <scope>NUCLEOTIDE SEQUENCE</scope>
    <source>
        <strain evidence="3">LEGE 07310</strain>
    </source>
</reference>
<dbReference type="AlphaFoldDB" id="A0A8J7DB18"/>
<feature type="transmembrane region" description="Helical" evidence="2">
    <location>
        <begin position="33"/>
        <end position="51"/>
    </location>
</feature>
<evidence type="ECO:0000256" key="1">
    <source>
        <dbReference type="SAM" id="Coils"/>
    </source>
</evidence>
<keyword evidence="2" id="KW-1133">Transmembrane helix</keyword>
<evidence type="ECO:0000256" key="2">
    <source>
        <dbReference type="SAM" id="Phobius"/>
    </source>
</evidence>
<sequence length="260" mass="29379">MSVIAASLWVAQTPAPEPPAAAAAPTDPWIYSTGGLFLLLVGLGVFSQLQASRLRKQIKFQNFKNQELQKRVKLALSTIGKMERNPDLIHSRDFNLDYLRMRMEEEHFHFFIVNQLKIKVKQRVSEALRPQQASEGTIGIASKPRQIDQIFDVVYASKDAISNGQKRVLFRIQIRLTKLPTQATSVTVDEVVKCIEHFLGPQSEENFWQPTLQGRLATMQWDQKAKPTPLVVLEQSNEGVNVTFRANSRRIGSATPIQTN</sequence>
<gene>
    <name evidence="3" type="ORF">IQ241_07315</name>
</gene>
<dbReference type="EMBL" id="JADEXG010000012">
    <property type="protein sequence ID" value="MBE9077107.1"/>
    <property type="molecule type" value="Genomic_DNA"/>
</dbReference>
<keyword evidence="4" id="KW-1185">Reference proteome</keyword>
<protein>
    <submittedName>
        <fullName evidence="3">Uncharacterized protein</fullName>
    </submittedName>
</protein>